<dbReference type="OrthoDB" id="7489123at2759"/>
<reference evidence="1 2" key="1">
    <citation type="journal article" date="2019" name="Commun. Biol.">
        <title>The bagworm genome reveals a unique fibroin gene that provides high tensile strength.</title>
        <authorList>
            <person name="Kono N."/>
            <person name="Nakamura H."/>
            <person name="Ohtoshi R."/>
            <person name="Tomita M."/>
            <person name="Numata K."/>
            <person name="Arakawa K."/>
        </authorList>
    </citation>
    <scope>NUCLEOTIDE SEQUENCE [LARGE SCALE GENOMIC DNA]</scope>
</reference>
<dbReference type="AlphaFoldDB" id="A0A4C1TT86"/>
<comment type="caution">
    <text evidence="1">The sequence shown here is derived from an EMBL/GenBank/DDBJ whole genome shotgun (WGS) entry which is preliminary data.</text>
</comment>
<dbReference type="Proteomes" id="UP000299102">
    <property type="component" value="Unassembled WGS sequence"/>
</dbReference>
<evidence type="ECO:0000313" key="2">
    <source>
        <dbReference type="Proteomes" id="UP000299102"/>
    </source>
</evidence>
<proteinExistence type="predicted"/>
<evidence type="ECO:0000313" key="1">
    <source>
        <dbReference type="EMBL" id="GBP17199.1"/>
    </source>
</evidence>
<gene>
    <name evidence="1" type="ORF">EVAR_17317_1</name>
</gene>
<keyword evidence="2" id="KW-1185">Reference proteome</keyword>
<sequence length="163" mass="18286">MQATQAAVNAADVSVRDGPSARLGRLFVQSKRKRQQENSSRGGTLKTRLIIKREAVKGVGKLRNKENRLYGVTYRQRLMVYTGLRRFRMRKGIKTYSGAGSDLGQLCRRGGLISLFPTLSLTQFSGRDQDWLSFINMFDSLVDSRVNLTAGLKFAYLLSCLST</sequence>
<accession>A0A4C1TT86</accession>
<organism evidence="1 2">
    <name type="scientific">Eumeta variegata</name>
    <name type="common">Bagworm moth</name>
    <name type="synonym">Eumeta japonica</name>
    <dbReference type="NCBI Taxonomy" id="151549"/>
    <lineage>
        <taxon>Eukaryota</taxon>
        <taxon>Metazoa</taxon>
        <taxon>Ecdysozoa</taxon>
        <taxon>Arthropoda</taxon>
        <taxon>Hexapoda</taxon>
        <taxon>Insecta</taxon>
        <taxon>Pterygota</taxon>
        <taxon>Neoptera</taxon>
        <taxon>Endopterygota</taxon>
        <taxon>Lepidoptera</taxon>
        <taxon>Glossata</taxon>
        <taxon>Ditrysia</taxon>
        <taxon>Tineoidea</taxon>
        <taxon>Psychidae</taxon>
        <taxon>Oiketicinae</taxon>
        <taxon>Eumeta</taxon>
    </lineage>
</organism>
<name>A0A4C1TT86_EUMVA</name>
<protein>
    <submittedName>
        <fullName evidence="1">Uncharacterized protein</fullName>
    </submittedName>
</protein>
<dbReference type="EMBL" id="BGZK01000085">
    <property type="protein sequence ID" value="GBP17199.1"/>
    <property type="molecule type" value="Genomic_DNA"/>
</dbReference>